<accession>A0ABQ5KDS3</accession>
<dbReference type="Pfam" id="PF21082">
    <property type="entry name" value="MS_channel_3rd"/>
    <property type="match status" value="1"/>
</dbReference>
<reference evidence="2" key="1">
    <citation type="submission" date="2022-03" db="EMBL/GenBank/DDBJ databases">
        <title>Draft genome sequence of Aduncisulcus paluster, a free-living microaerophilic Fornicata.</title>
        <authorList>
            <person name="Yuyama I."/>
            <person name="Kume K."/>
            <person name="Tamura T."/>
            <person name="Inagaki Y."/>
            <person name="Hashimoto T."/>
        </authorList>
    </citation>
    <scope>NUCLEOTIDE SEQUENCE</scope>
    <source>
        <strain evidence="2">NY0171</strain>
    </source>
</reference>
<dbReference type="Gene3D" id="3.30.70.100">
    <property type="match status" value="1"/>
</dbReference>
<evidence type="ECO:0000259" key="1">
    <source>
        <dbReference type="Pfam" id="PF21082"/>
    </source>
</evidence>
<dbReference type="Proteomes" id="UP001057375">
    <property type="component" value="Unassembled WGS sequence"/>
</dbReference>
<dbReference type="InterPro" id="IPR011066">
    <property type="entry name" value="MscS_channel_C_sf"/>
</dbReference>
<dbReference type="PANTHER" id="PTHR30347:SF1">
    <property type="entry name" value="MECHANOSENSITIVE CHANNEL MSCK"/>
    <property type="match status" value="1"/>
</dbReference>
<dbReference type="EMBL" id="BQXS01001491">
    <property type="protein sequence ID" value="GKT30695.1"/>
    <property type="molecule type" value="Genomic_DNA"/>
</dbReference>
<evidence type="ECO:0000313" key="3">
    <source>
        <dbReference type="Proteomes" id="UP001057375"/>
    </source>
</evidence>
<dbReference type="SUPFAM" id="SSF82689">
    <property type="entry name" value="Mechanosensitive channel protein MscS (YggB), C-terminal domain"/>
    <property type="match status" value="1"/>
</dbReference>
<name>A0ABQ5KDS3_9EUKA</name>
<keyword evidence="3" id="KW-1185">Reference proteome</keyword>
<evidence type="ECO:0000313" key="2">
    <source>
        <dbReference type="EMBL" id="GKT30695.1"/>
    </source>
</evidence>
<proteinExistence type="predicted"/>
<sequence length="122" mass="14361">MLKVVKKHPNVLKDPAPNILFKRFGQLGLEFEVLFWVRNFEDQYPTESDIVDELDQKFQSKKIKVAFRGIKNKYKPKGDEAAQLAAQREALKEKRKLVSKCFRSAALRKHRFLNKIEMDKPE</sequence>
<gene>
    <name evidence="2" type="ORF">ADUPG1_001644</name>
</gene>
<dbReference type="InterPro" id="IPR052702">
    <property type="entry name" value="MscS-like_channel"/>
</dbReference>
<organism evidence="2 3">
    <name type="scientific">Aduncisulcus paluster</name>
    <dbReference type="NCBI Taxonomy" id="2918883"/>
    <lineage>
        <taxon>Eukaryota</taxon>
        <taxon>Metamonada</taxon>
        <taxon>Carpediemonas-like organisms</taxon>
        <taxon>Aduncisulcus</taxon>
    </lineage>
</organism>
<protein>
    <submittedName>
        <fullName evidence="2">Mechanosensitive ion channel MscS like protein</fullName>
    </submittedName>
</protein>
<comment type="caution">
    <text evidence="2">The sequence shown here is derived from an EMBL/GenBank/DDBJ whole genome shotgun (WGS) entry which is preliminary data.</text>
</comment>
<feature type="domain" description="Mechanosensitive ion channel MscS C-terminal" evidence="1">
    <location>
        <begin position="2"/>
        <end position="64"/>
    </location>
</feature>
<dbReference type="PANTHER" id="PTHR30347">
    <property type="entry name" value="POTASSIUM CHANNEL RELATED"/>
    <property type="match status" value="1"/>
</dbReference>
<dbReference type="InterPro" id="IPR049278">
    <property type="entry name" value="MS_channel_C"/>
</dbReference>